<name>A0AA88X8V1_9ASTE</name>
<comment type="caution">
    <text evidence="1">The sequence shown here is derived from an EMBL/GenBank/DDBJ whole genome shotgun (WGS) entry which is preliminary data.</text>
</comment>
<reference evidence="1" key="1">
    <citation type="submission" date="2022-12" db="EMBL/GenBank/DDBJ databases">
        <title>Draft genome assemblies for two species of Escallonia (Escalloniales).</title>
        <authorList>
            <person name="Chanderbali A."/>
            <person name="Dervinis C."/>
            <person name="Anghel I."/>
            <person name="Soltis D."/>
            <person name="Soltis P."/>
            <person name="Zapata F."/>
        </authorList>
    </citation>
    <scope>NUCLEOTIDE SEQUENCE</scope>
    <source>
        <strain evidence="1">UCBG64.0493</strain>
        <tissue evidence="1">Leaf</tissue>
    </source>
</reference>
<proteinExistence type="predicted"/>
<evidence type="ECO:0000313" key="2">
    <source>
        <dbReference type="Proteomes" id="UP001188597"/>
    </source>
</evidence>
<gene>
    <name evidence="1" type="ORF">RJ639_000650</name>
</gene>
<organism evidence="1 2">
    <name type="scientific">Escallonia herrerae</name>
    <dbReference type="NCBI Taxonomy" id="1293975"/>
    <lineage>
        <taxon>Eukaryota</taxon>
        <taxon>Viridiplantae</taxon>
        <taxon>Streptophyta</taxon>
        <taxon>Embryophyta</taxon>
        <taxon>Tracheophyta</taxon>
        <taxon>Spermatophyta</taxon>
        <taxon>Magnoliopsida</taxon>
        <taxon>eudicotyledons</taxon>
        <taxon>Gunneridae</taxon>
        <taxon>Pentapetalae</taxon>
        <taxon>asterids</taxon>
        <taxon>campanulids</taxon>
        <taxon>Escalloniales</taxon>
        <taxon>Escalloniaceae</taxon>
        <taxon>Escallonia</taxon>
    </lineage>
</organism>
<sequence length="145" mass="16430">MKSPEFSSSNLDFNGLRLLGLRRRQLLDGHRQHTVLTDCRNGLDVCILRQHELPHELTDPPLHPHVLGSLLLFLPLPLPTYHQNAVVLHLHLDITRFQPRHVDYEHVGIRVLLYIGGCRSHGLGVAKVGNSMYDKKLAKDFVPGT</sequence>
<dbReference type="Proteomes" id="UP001188597">
    <property type="component" value="Unassembled WGS sequence"/>
</dbReference>
<dbReference type="AlphaFoldDB" id="A0AA88X8V1"/>
<accession>A0AA88X8V1</accession>
<protein>
    <submittedName>
        <fullName evidence="1">Uncharacterized protein</fullName>
    </submittedName>
</protein>
<keyword evidence="2" id="KW-1185">Reference proteome</keyword>
<evidence type="ECO:0000313" key="1">
    <source>
        <dbReference type="EMBL" id="KAK3041726.1"/>
    </source>
</evidence>
<dbReference type="EMBL" id="JAVXUP010000029">
    <property type="protein sequence ID" value="KAK3041726.1"/>
    <property type="molecule type" value="Genomic_DNA"/>
</dbReference>